<feature type="transmembrane region" description="Helical" evidence="2">
    <location>
        <begin position="28"/>
        <end position="47"/>
    </location>
</feature>
<keyword evidence="2" id="KW-0472">Membrane</keyword>
<evidence type="ECO:0000256" key="2">
    <source>
        <dbReference type="SAM" id="Phobius"/>
    </source>
</evidence>
<keyword evidence="2" id="KW-0812">Transmembrane</keyword>
<gene>
    <name evidence="3" type="ORF">GW570_04330</name>
</gene>
<evidence type="ECO:0000256" key="1">
    <source>
        <dbReference type="SAM" id="MobiDB-lite"/>
    </source>
</evidence>
<dbReference type="KEGG" id="ccap:AES38_04330"/>
<evidence type="ECO:0000313" key="4">
    <source>
        <dbReference type="Proteomes" id="UP000503164"/>
    </source>
</evidence>
<dbReference type="EMBL" id="CP048049">
    <property type="protein sequence ID" value="QIS44369.1"/>
    <property type="molecule type" value="Genomic_DNA"/>
</dbReference>
<dbReference type="RefSeq" id="WP_053773938.1">
    <property type="nucleotide sequence ID" value="NZ_CP012573.1"/>
</dbReference>
<keyword evidence="2" id="KW-1133">Transmembrane helix</keyword>
<organism evidence="3 4">
    <name type="scientific">Clavibacter capsici</name>
    <dbReference type="NCBI Taxonomy" id="1874630"/>
    <lineage>
        <taxon>Bacteria</taxon>
        <taxon>Bacillati</taxon>
        <taxon>Actinomycetota</taxon>
        <taxon>Actinomycetes</taxon>
        <taxon>Micrococcales</taxon>
        <taxon>Microbacteriaceae</taxon>
        <taxon>Clavibacter</taxon>
    </lineage>
</organism>
<feature type="compositionally biased region" description="Basic and acidic residues" evidence="1">
    <location>
        <begin position="88"/>
        <end position="102"/>
    </location>
</feature>
<sequence length="102" mass="11282">MEHETGRIVLPNVAKVLGAVALVSFGTGYWYAAIPCVVVVVLCVLQLRRWTQRELEERARLGESPTEEEQEAAPRWDADGGISLGPRPDGDRADEDRPDAPR</sequence>
<proteinExistence type="predicted"/>
<dbReference type="AlphaFoldDB" id="A0AAE7CBH6"/>
<protein>
    <submittedName>
        <fullName evidence="3">Uncharacterized protein</fullName>
    </submittedName>
</protein>
<dbReference type="Proteomes" id="UP000503164">
    <property type="component" value="Chromosome"/>
</dbReference>
<keyword evidence="4" id="KW-1185">Reference proteome</keyword>
<name>A0AAE7CBH6_9MICO</name>
<evidence type="ECO:0000313" key="3">
    <source>
        <dbReference type="EMBL" id="QIS44369.1"/>
    </source>
</evidence>
<accession>A0AAE7CBH6</accession>
<reference evidence="3 4" key="1">
    <citation type="journal article" date="2020" name="Mol. Plant Pathol.">
        <title>Plasmid composition and the chpG gene determine the virulence level of Clavibacter capsici natural isolates in pepper.</title>
        <authorList>
            <person name="Hwang I.S."/>
            <person name="Lee H.M."/>
            <person name="Oh E.J."/>
            <person name="Lee S."/>
            <person name="Heu S."/>
            <person name="Oh C.S."/>
        </authorList>
    </citation>
    <scope>NUCLEOTIDE SEQUENCE [LARGE SCALE GENOMIC DNA]</scope>
    <source>
        <strain evidence="3 4">1101</strain>
    </source>
</reference>
<feature type="region of interest" description="Disordered" evidence="1">
    <location>
        <begin position="56"/>
        <end position="102"/>
    </location>
</feature>